<gene>
    <name evidence="3" type="ORF">ERS852490_00760</name>
</gene>
<proteinExistence type="predicted"/>
<dbReference type="EMBL" id="CZBU01000002">
    <property type="protein sequence ID" value="CUQ75887.1"/>
    <property type="molecule type" value="Genomic_DNA"/>
</dbReference>
<dbReference type="RefSeq" id="WP_055214793.1">
    <property type="nucleotide sequence ID" value="NZ_CZBU01000002.1"/>
</dbReference>
<feature type="region of interest" description="Disordered" evidence="1">
    <location>
        <begin position="1"/>
        <end position="95"/>
    </location>
</feature>
<evidence type="ECO:0000313" key="4">
    <source>
        <dbReference type="Proteomes" id="UP000095621"/>
    </source>
</evidence>
<feature type="transmembrane region" description="Helical" evidence="2">
    <location>
        <begin position="338"/>
        <end position="361"/>
    </location>
</feature>
<feature type="compositionally biased region" description="Basic residues" evidence="1">
    <location>
        <begin position="304"/>
        <end position="320"/>
    </location>
</feature>
<feature type="compositionally biased region" description="Basic and acidic residues" evidence="1">
    <location>
        <begin position="124"/>
        <end position="135"/>
    </location>
</feature>
<dbReference type="AlphaFoldDB" id="A0A174YQU5"/>
<dbReference type="OrthoDB" id="1987504at2"/>
<accession>A0A174YQU5</accession>
<feature type="compositionally biased region" description="Acidic residues" evidence="1">
    <location>
        <begin position="263"/>
        <end position="273"/>
    </location>
</feature>
<dbReference type="Proteomes" id="UP000095621">
    <property type="component" value="Unassembled WGS sequence"/>
</dbReference>
<feature type="region of interest" description="Disordered" evidence="1">
    <location>
        <begin position="170"/>
        <end position="236"/>
    </location>
</feature>
<feature type="compositionally biased region" description="Basic and acidic residues" evidence="1">
    <location>
        <begin position="190"/>
        <end position="206"/>
    </location>
</feature>
<keyword evidence="2" id="KW-0472">Membrane</keyword>
<sequence>MADNEQQDDYLSNMLNALNEKEQESQSYNDPETIARQAKEKLEAENAVKEANEPEREADADAKLEALLDNTPLEEAAEAKLTSDDNSELSDDDMKRLMNMNLDDIIDDVKSDSTSIDDLFGSSPDKETEHNEKSADTQAQTISADDKKKLKPQKEGFFKKIKKVFFDSLEDDTETAESASEAAESTSEVVGEKERIEENVVKDSSDKGNSSSGNEPKDENEQIIEDVFGNKSTLDESQVPKKGFFARLKYRLEQMKAKHIEEDKAEEEAERLDEEEKQKNKELKKAAAAEKKEQKKQAGEAKKAQKANKPKKVKPKKVKKPKEPPKPQDILKIKPVSIVMLVLFVAGVSVLISVLSSGFYYNNSVSLAKDYYSNEQYEKAYDKLSGIKLNGSDKTLYEQASTIMYVQKQYDSYENYMKLNMKTEALDSLIKGVNRYNSLRPQAQELGIDNKFTAVYKQIVLALQDTFKISETEAIGLSSMSDTDFTNYYYRIEEYGKAVQ</sequence>
<feature type="compositionally biased region" description="Basic and acidic residues" evidence="1">
    <location>
        <begin position="274"/>
        <end position="303"/>
    </location>
</feature>
<reference evidence="3 4" key="1">
    <citation type="submission" date="2015-09" db="EMBL/GenBank/DDBJ databases">
        <authorList>
            <consortium name="Pathogen Informatics"/>
        </authorList>
    </citation>
    <scope>NUCLEOTIDE SEQUENCE [LARGE SCALE GENOMIC DNA]</scope>
    <source>
        <strain evidence="3 4">2789STDY5834875</strain>
    </source>
</reference>
<evidence type="ECO:0000256" key="2">
    <source>
        <dbReference type="SAM" id="Phobius"/>
    </source>
</evidence>
<feature type="region of interest" description="Disordered" evidence="1">
    <location>
        <begin position="107"/>
        <end position="149"/>
    </location>
</feature>
<feature type="compositionally biased region" description="Basic and acidic residues" evidence="1">
    <location>
        <begin position="37"/>
        <end position="66"/>
    </location>
</feature>
<keyword evidence="2" id="KW-0812">Transmembrane</keyword>
<protein>
    <submittedName>
        <fullName evidence="3">Uncharacterized protein</fullName>
    </submittedName>
</protein>
<evidence type="ECO:0000313" key="3">
    <source>
        <dbReference type="EMBL" id="CUQ75887.1"/>
    </source>
</evidence>
<feature type="region of interest" description="Disordered" evidence="1">
    <location>
        <begin position="260"/>
        <end position="326"/>
    </location>
</feature>
<feature type="compositionally biased region" description="Low complexity" evidence="1">
    <location>
        <begin position="176"/>
        <end position="188"/>
    </location>
</feature>
<evidence type="ECO:0000256" key="1">
    <source>
        <dbReference type="SAM" id="MobiDB-lite"/>
    </source>
</evidence>
<organism evidence="3 4">
    <name type="scientific">Lachnospira eligens</name>
    <dbReference type="NCBI Taxonomy" id="39485"/>
    <lineage>
        <taxon>Bacteria</taxon>
        <taxon>Bacillati</taxon>
        <taxon>Bacillota</taxon>
        <taxon>Clostridia</taxon>
        <taxon>Lachnospirales</taxon>
        <taxon>Lachnospiraceae</taxon>
        <taxon>Lachnospira</taxon>
    </lineage>
</organism>
<name>A0A174YQU5_9FIRM</name>
<keyword evidence="2" id="KW-1133">Transmembrane helix</keyword>